<gene>
    <name evidence="2" type="ORF">CTEN210_10076</name>
</gene>
<dbReference type="Proteomes" id="UP001054902">
    <property type="component" value="Unassembled WGS sequence"/>
</dbReference>
<evidence type="ECO:0000313" key="3">
    <source>
        <dbReference type="Proteomes" id="UP001054902"/>
    </source>
</evidence>
<protein>
    <recommendedName>
        <fullName evidence="1">PPM-type phosphatase domain-containing protein</fullName>
    </recommendedName>
</protein>
<reference evidence="2 3" key="1">
    <citation type="journal article" date="2021" name="Sci. Rep.">
        <title>The genome of the diatom Chaetoceros tenuissimus carries an ancient integrated fragment of an extant virus.</title>
        <authorList>
            <person name="Hongo Y."/>
            <person name="Kimura K."/>
            <person name="Takaki Y."/>
            <person name="Yoshida Y."/>
            <person name="Baba S."/>
            <person name="Kobayashi G."/>
            <person name="Nagasaki K."/>
            <person name="Hano T."/>
            <person name="Tomaru Y."/>
        </authorList>
    </citation>
    <scope>NUCLEOTIDE SEQUENCE [LARGE SCALE GENOMIC DNA]</scope>
    <source>
        <strain evidence="2 3">NIES-3715</strain>
    </source>
</reference>
<dbReference type="SUPFAM" id="SSF81606">
    <property type="entry name" value="PP2C-like"/>
    <property type="match status" value="1"/>
</dbReference>
<dbReference type="EMBL" id="BLLK01000047">
    <property type="protein sequence ID" value="GFH53600.1"/>
    <property type="molecule type" value="Genomic_DNA"/>
</dbReference>
<organism evidence="2 3">
    <name type="scientific">Chaetoceros tenuissimus</name>
    <dbReference type="NCBI Taxonomy" id="426638"/>
    <lineage>
        <taxon>Eukaryota</taxon>
        <taxon>Sar</taxon>
        <taxon>Stramenopiles</taxon>
        <taxon>Ochrophyta</taxon>
        <taxon>Bacillariophyta</taxon>
        <taxon>Coscinodiscophyceae</taxon>
        <taxon>Chaetocerotophycidae</taxon>
        <taxon>Chaetocerotales</taxon>
        <taxon>Chaetocerotaceae</taxon>
        <taxon>Chaetoceros</taxon>
    </lineage>
</organism>
<dbReference type="GO" id="GO:0004722">
    <property type="term" value="F:protein serine/threonine phosphatase activity"/>
    <property type="evidence" value="ECO:0007669"/>
    <property type="project" value="InterPro"/>
</dbReference>
<feature type="domain" description="PPM-type phosphatase" evidence="1">
    <location>
        <begin position="29"/>
        <end position="356"/>
    </location>
</feature>
<comment type="caution">
    <text evidence="2">The sequence shown here is derived from an EMBL/GenBank/DDBJ whole genome shotgun (WGS) entry which is preliminary data.</text>
</comment>
<dbReference type="CDD" id="cd00143">
    <property type="entry name" value="PP2Cc"/>
    <property type="match status" value="1"/>
</dbReference>
<evidence type="ECO:0000313" key="2">
    <source>
        <dbReference type="EMBL" id="GFH53600.1"/>
    </source>
</evidence>
<dbReference type="SMART" id="SM00332">
    <property type="entry name" value="PP2Cc"/>
    <property type="match status" value="1"/>
</dbReference>
<dbReference type="Pfam" id="PF00481">
    <property type="entry name" value="PP2C"/>
    <property type="match status" value="1"/>
</dbReference>
<dbReference type="AlphaFoldDB" id="A0AAD3H7U2"/>
<accession>A0AAD3H7U2</accession>
<dbReference type="Gene3D" id="3.60.40.10">
    <property type="entry name" value="PPM-type phosphatase domain"/>
    <property type="match status" value="1"/>
</dbReference>
<sequence>MPKVKEETNENNGLNEGQGELTLGKIKITYGFLCTQGDQVNKDRFSIRQDFALNSSDACFTVCDGYGKGGAICAEYVSKRIPSRIAHDLIKKKRHSSNKLSQEEIIDSCSKAYKETHEAILRNPDTNRDIHVSGSTVTCAYLQGEEKRLYISNVGDSRAVLGRKSNSFPVHHIAQPLSYDQNLYRGQERKRIRETQKARILTMDQVDSLAPVQLGINEQVHGTQEHHEYRDLIEGVDVETGWRIWTLEEDWPGMMATRTIGGKGGQELGVIPDPEMVVLDLQEEDEIVVLATDGIFEFLTNQGVIDICSKSLQPGQNDTNAPGPLDACKAVIKTSEKYFHDFSYIKDDMTCIVIFIQHLSS</sequence>
<dbReference type="InterPro" id="IPR015655">
    <property type="entry name" value="PP2C"/>
</dbReference>
<dbReference type="PANTHER" id="PTHR47992">
    <property type="entry name" value="PROTEIN PHOSPHATASE"/>
    <property type="match status" value="1"/>
</dbReference>
<dbReference type="PROSITE" id="PS51746">
    <property type="entry name" value="PPM_2"/>
    <property type="match status" value="1"/>
</dbReference>
<dbReference type="InterPro" id="IPR036457">
    <property type="entry name" value="PPM-type-like_dom_sf"/>
</dbReference>
<name>A0AAD3H7U2_9STRA</name>
<evidence type="ECO:0000259" key="1">
    <source>
        <dbReference type="PROSITE" id="PS51746"/>
    </source>
</evidence>
<dbReference type="InterPro" id="IPR001932">
    <property type="entry name" value="PPM-type_phosphatase-like_dom"/>
</dbReference>
<keyword evidence="3" id="KW-1185">Reference proteome</keyword>
<proteinExistence type="predicted"/>